<evidence type="ECO:0000259" key="3">
    <source>
        <dbReference type="PROSITE" id="PS50112"/>
    </source>
</evidence>
<dbReference type="CDD" id="cd01948">
    <property type="entry name" value="EAL"/>
    <property type="match status" value="1"/>
</dbReference>
<feature type="domain" description="PAS" evidence="3">
    <location>
        <begin position="289"/>
        <end position="335"/>
    </location>
</feature>
<evidence type="ECO:0000256" key="2">
    <source>
        <dbReference type="ARBA" id="ARBA00022636"/>
    </source>
</evidence>
<evidence type="ECO:0000313" key="8">
    <source>
        <dbReference type="Proteomes" id="UP000000753"/>
    </source>
</evidence>
<dbReference type="NCBIfam" id="TIGR00229">
    <property type="entry name" value="sensory_box"/>
    <property type="match status" value="2"/>
</dbReference>
<dbReference type="RefSeq" id="WP_020914279.1">
    <property type="nucleotide sequence ID" value="NC_011566.1"/>
</dbReference>
<dbReference type="PANTHER" id="PTHR44757">
    <property type="entry name" value="DIGUANYLATE CYCLASE DGCP"/>
    <property type="match status" value="1"/>
</dbReference>
<reference evidence="7 8" key="1">
    <citation type="journal article" date="2008" name="PLoS ONE">
        <title>Environmental adaptation: genomic analysis of the piezotolerant and psychrotolerant deep-sea iron reducing bacterium Shewanella piezotolerans WP3.</title>
        <authorList>
            <person name="Wang F."/>
            <person name="Wang J."/>
            <person name="Jian H."/>
            <person name="Zhang B."/>
            <person name="Li S."/>
            <person name="Wang F."/>
            <person name="Zeng X."/>
            <person name="Gao L."/>
            <person name="Bartlett D.H."/>
            <person name="Yu J."/>
            <person name="Hu S."/>
            <person name="Xiao X."/>
        </authorList>
    </citation>
    <scope>NUCLEOTIDE SEQUENCE [LARGE SCALE GENOMIC DNA]</scope>
    <source>
        <strain evidence="8">WP3 / JCM 13877</strain>
    </source>
</reference>
<dbReference type="NCBIfam" id="TIGR00254">
    <property type="entry name" value="GGDEF"/>
    <property type="match status" value="1"/>
</dbReference>
<dbReference type="SUPFAM" id="SSF141868">
    <property type="entry name" value="EAL domain-like"/>
    <property type="match status" value="1"/>
</dbReference>
<dbReference type="InterPro" id="IPR029787">
    <property type="entry name" value="Nucleotide_cyclase"/>
</dbReference>
<evidence type="ECO:0000256" key="1">
    <source>
        <dbReference type="ARBA" id="ARBA00012282"/>
    </source>
</evidence>
<dbReference type="HOGENOM" id="CLU_000445_70_20_6"/>
<organism evidence="7 8">
    <name type="scientific">Shewanella piezotolerans (strain WP3 / JCM 13877)</name>
    <dbReference type="NCBI Taxonomy" id="225849"/>
    <lineage>
        <taxon>Bacteria</taxon>
        <taxon>Pseudomonadati</taxon>
        <taxon>Pseudomonadota</taxon>
        <taxon>Gammaproteobacteria</taxon>
        <taxon>Alteromonadales</taxon>
        <taxon>Shewanellaceae</taxon>
        <taxon>Shewanella</taxon>
    </lineage>
</organism>
<dbReference type="PROSITE" id="PS50887">
    <property type="entry name" value="GGDEF"/>
    <property type="match status" value="1"/>
</dbReference>
<evidence type="ECO:0000259" key="5">
    <source>
        <dbReference type="PROSITE" id="PS50883"/>
    </source>
</evidence>
<dbReference type="InterPro" id="IPR000700">
    <property type="entry name" value="PAS-assoc_C"/>
</dbReference>
<feature type="domain" description="PAC" evidence="4">
    <location>
        <begin position="240"/>
        <end position="292"/>
    </location>
</feature>
<dbReference type="InterPro" id="IPR013656">
    <property type="entry name" value="PAS_4"/>
</dbReference>
<dbReference type="InterPro" id="IPR043128">
    <property type="entry name" value="Rev_trsase/Diguanyl_cyclase"/>
</dbReference>
<dbReference type="SMART" id="SM00267">
    <property type="entry name" value="GGDEF"/>
    <property type="match status" value="1"/>
</dbReference>
<dbReference type="KEGG" id="swp:swp_4291"/>
<evidence type="ECO:0000313" key="7">
    <source>
        <dbReference type="EMBL" id="ACJ30942.1"/>
    </source>
</evidence>
<dbReference type="Gene3D" id="3.20.20.450">
    <property type="entry name" value="EAL domain"/>
    <property type="match status" value="1"/>
</dbReference>
<dbReference type="InterPro" id="IPR000014">
    <property type="entry name" value="PAS"/>
</dbReference>
<accession>B8CU86</accession>
<dbReference type="Pfam" id="PF08448">
    <property type="entry name" value="PAS_4"/>
    <property type="match status" value="1"/>
</dbReference>
<dbReference type="Gene3D" id="3.30.70.270">
    <property type="match status" value="1"/>
</dbReference>
<dbReference type="Gene3D" id="3.30.450.20">
    <property type="entry name" value="PAS domain"/>
    <property type="match status" value="2"/>
</dbReference>
<feature type="domain" description="GGDEF" evidence="6">
    <location>
        <begin position="446"/>
        <end position="580"/>
    </location>
</feature>
<dbReference type="SUPFAM" id="SSF55785">
    <property type="entry name" value="PYP-like sensor domain (PAS domain)"/>
    <property type="match status" value="2"/>
</dbReference>
<dbReference type="AlphaFoldDB" id="B8CU86"/>
<dbReference type="InterPro" id="IPR035919">
    <property type="entry name" value="EAL_sf"/>
</dbReference>
<dbReference type="SUPFAM" id="SSF55073">
    <property type="entry name" value="Nucleotide cyclase"/>
    <property type="match status" value="1"/>
</dbReference>
<dbReference type="EMBL" id="CP000472">
    <property type="protein sequence ID" value="ACJ30942.1"/>
    <property type="molecule type" value="Genomic_DNA"/>
</dbReference>
<feature type="domain" description="EAL" evidence="5">
    <location>
        <begin position="589"/>
        <end position="843"/>
    </location>
</feature>
<dbReference type="PROSITE" id="PS50112">
    <property type="entry name" value="PAS"/>
    <property type="match status" value="1"/>
</dbReference>
<dbReference type="PANTHER" id="PTHR44757:SF2">
    <property type="entry name" value="BIOFILM ARCHITECTURE MAINTENANCE PROTEIN MBAA"/>
    <property type="match status" value="1"/>
</dbReference>
<feature type="domain" description="PAC" evidence="4">
    <location>
        <begin position="362"/>
        <end position="414"/>
    </location>
</feature>
<dbReference type="Pfam" id="PF13426">
    <property type="entry name" value="PAS_9"/>
    <property type="match status" value="1"/>
</dbReference>
<proteinExistence type="predicted"/>
<dbReference type="PROSITE" id="PS50883">
    <property type="entry name" value="EAL"/>
    <property type="match status" value="1"/>
</dbReference>
<keyword evidence="2" id="KW-0973">c-di-GMP</keyword>
<dbReference type="InterPro" id="IPR000160">
    <property type="entry name" value="GGDEF_dom"/>
</dbReference>
<name>B8CU86_SHEPW</name>
<gene>
    <name evidence="7" type="ordered locus">swp_4291</name>
</gene>
<protein>
    <recommendedName>
        <fullName evidence="1">cyclic-guanylate-specific phosphodiesterase</fullName>
        <ecNumber evidence="1">3.1.4.52</ecNumber>
    </recommendedName>
</protein>
<dbReference type="Proteomes" id="UP000000753">
    <property type="component" value="Chromosome"/>
</dbReference>
<dbReference type="eggNOG" id="COG5001">
    <property type="taxonomic scope" value="Bacteria"/>
</dbReference>
<dbReference type="Pfam" id="PF00990">
    <property type="entry name" value="GGDEF"/>
    <property type="match status" value="1"/>
</dbReference>
<dbReference type="SMART" id="SM00086">
    <property type="entry name" value="PAC"/>
    <property type="match status" value="2"/>
</dbReference>
<dbReference type="SMART" id="SM00052">
    <property type="entry name" value="EAL"/>
    <property type="match status" value="1"/>
</dbReference>
<evidence type="ECO:0000259" key="6">
    <source>
        <dbReference type="PROSITE" id="PS50887"/>
    </source>
</evidence>
<dbReference type="STRING" id="225849.swp_4291"/>
<dbReference type="SMART" id="SM00091">
    <property type="entry name" value="PAS"/>
    <property type="match status" value="2"/>
</dbReference>
<dbReference type="InterPro" id="IPR001633">
    <property type="entry name" value="EAL_dom"/>
</dbReference>
<dbReference type="PROSITE" id="PS50113">
    <property type="entry name" value="PAC"/>
    <property type="match status" value="2"/>
</dbReference>
<dbReference type="InterPro" id="IPR035965">
    <property type="entry name" value="PAS-like_dom_sf"/>
</dbReference>
<evidence type="ECO:0000259" key="4">
    <source>
        <dbReference type="PROSITE" id="PS50113"/>
    </source>
</evidence>
<dbReference type="Pfam" id="PF00563">
    <property type="entry name" value="EAL"/>
    <property type="match status" value="1"/>
</dbReference>
<dbReference type="FunFam" id="3.20.20.450:FF:000001">
    <property type="entry name" value="Cyclic di-GMP phosphodiesterase yahA"/>
    <property type="match status" value="1"/>
</dbReference>
<dbReference type="CDD" id="cd01949">
    <property type="entry name" value="GGDEF"/>
    <property type="match status" value="1"/>
</dbReference>
<sequence length="845" mass="93933">MIEIDVSDTQQVQWGTSIDMLARVSSCGVALLRMGHDGCFNVFSATRVSDSYLERLCQNCTQQTFSNSQRSSSVSPVNPQQVIRPLAANEQYFEIDLSCSMPIYWPSQALFGYLCITQENPQTNASLSKTDLRLLLKQSADSMELDLSKIYRDYSKGIQRTADKPLNVSLQQFIDAMKEHVWMKDAEGRYIIVNQSVEMAWELSREQILEHTDEELFTPQLAQQFIEGDKESITKGVQVTAGECKGLDIGNVESWLETTKVPVVSEAGELSGIIGISRNISTHKAAQDQLELASRVFENSVEGVLITDVDGIIIDAHGAYTEITGFEKSELIGQNPRVFNSGRHDKAFFESLWQSLLGSGKWHGEIWNRRKNGAVFPQLLTISAVYGDEHQIRYFVAVFADLSTQKKNEAELAHLAFHDPLTKLPNRMAVTSRLEQEIRLANRSEYQLGVIYIDVDLFKQVNESFGHVIGDEVLVELSQRLTLAIGSLATIARLGGDEFAVILPNIESSDMLLLRLSKLPQIFERPFMLGEHAPVRLTASMGVALYPQDGRDSSTLLVNADAAMHRAKQDGRNNYAFYTQSLTYESVAHLKLQSALHDALAQEAFYLVYQPKVDCKTKALSGFEALLRWNDPLLGSISPAIFIPVAEKIGLIQEIGRWVLQQACEQGVSWLAEGKDFGRIAVNVAGPQLQRRTFVNEVADVLKATGLPANRLELEVTESCMMSDPESVGRDLILLADMGIVLSIDDFGTGYSSLNYLKKLPINKLKIDQGFVRDIPEDANNTAIAKAVIALGRSLNLKVIAEGVETPEQAMFFADNGCDEAQGYLFSKPKAASELEHFFEVPYCV</sequence>
<dbReference type="EC" id="3.1.4.52" evidence="1"/>
<dbReference type="InterPro" id="IPR052155">
    <property type="entry name" value="Biofilm_reg_signaling"/>
</dbReference>
<dbReference type="InterPro" id="IPR001610">
    <property type="entry name" value="PAC"/>
</dbReference>
<keyword evidence="8" id="KW-1185">Reference proteome</keyword>
<dbReference type="CDD" id="cd00130">
    <property type="entry name" value="PAS"/>
    <property type="match status" value="2"/>
</dbReference>
<dbReference type="GO" id="GO:0071111">
    <property type="term" value="F:cyclic-guanylate-specific phosphodiesterase activity"/>
    <property type="evidence" value="ECO:0007669"/>
    <property type="project" value="UniProtKB-EC"/>
</dbReference>